<keyword evidence="4 6" id="KW-1133">Transmembrane helix</keyword>
<evidence type="ECO:0000256" key="1">
    <source>
        <dbReference type="ARBA" id="ARBA00004651"/>
    </source>
</evidence>
<protein>
    <submittedName>
        <fullName evidence="7">ABC transporter permease</fullName>
    </submittedName>
</protein>
<comment type="subcellular location">
    <subcellularLocation>
        <location evidence="1">Cell membrane</location>
        <topology evidence="1">Multi-pass membrane protein</topology>
    </subcellularLocation>
</comment>
<evidence type="ECO:0000256" key="3">
    <source>
        <dbReference type="ARBA" id="ARBA00022692"/>
    </source>
</evidence>
<keyword evidence="5 6" id="KW-0472">Membrane</keyword>
<dbReference type="Pfam" id="PF02653">
    <property type="entry name" value="BPD_transp_2"/>
    <property type="match status" value="1"/>
</dbReference>
<feature type="transmembrane region" description="Helical" evidence="6">
    <location>
        <begin position="12"/>
        <end position="31"/>
    </location>
</feature>
<evidence type="ECO:0000313" key="7">
    <source>
        <dbReference type="EMBL" id="MBU9726748.1"/>
    </source>
</evidence>
<evidence type="ECO:0000256" key="2">
    <source>
        <dbReference type="ARBA" id="ARBA00022475"/>
    </source>
</evidence>
<comment type="caution">
    <text evidence="7">The sequence shown here is derived from an EMBL/GenBank/DDBJ whole genome shotgun (WGS) entry which is preliminary data.</text>
</comment>
<reference evidence="7 8" key="1">
    <citation type="submission" date="2021-06" db="EMBL/GenBank/DDBJ databases">
        <title>Description of novel taxa of the family Lachnospiraceae.</title>
        <authorList>
            <person name="Chaplin A.V."/>
            <person name="Sokolova S.R."/>
            <person name="Pikina A.P."/>
            <person name="Korzhanova M."/>
            <person name="Belova V."/>
            <person name="Korostin D."/>
            <person name="Efimov B.A."/>
        </authorList>
    </citation>
    <scope>NUCLEOTIDE SEQUENCE [LARGE SCALE GENOMIC DNA]</scope>
    <source>
        <strain evidence="7 8">ASD4241</strain>
    </source>
</reference>
<feature type="transmembrane region" description="Helical" evidence="6">
    <location>
        <begin position="212"/>
        <end position="234"/>
    </location>
</feature>
<accession>A0ABS6K8D3</accession>
<evidence type="ECO:0000256" key="6">
    <source>
        <dbReference type="SAM" id="Phobius"/>
    </source>
</evidence>
<dbReference type="RefSeq" id="WP_158352854.1">
    <property type="nucleotide sequence ID" value="NZ_JAHQCX010000007.1"/>
</dbReference>
<dbReference type="CDD" id="cd06579">
    <property type="entry name" value="TM_PBP1_transp_AraH_like"/>
    <property type="match status" value="1"/>
</dbReference>
<feature type="transmembrane region" description="Helical" evidence="6">
    <location>
        <begin position="43"/>
        <end position="62"/>
    </location>
</feature>
<dbReference type="PANTHER" id="PTHR32196:SF72">
    <property type="entry name" value="RIBOSE IMPORT PERMEASE PROTEIN RBSC"/>
    <property type="match status" value="1"/>
</dbReference>
<keyword evidence="2" id="KW-1003">Cell membrane</keyword>
<feature type="transmembrane region" description="Helical" evidence="6">
    <location>
        <begin position="291"/>
        <end position="311"/>
    </location>
</feature>
<dbReference type="Proteomes" id="UP001314681">
    <property type="component" value="Unassembled WGS sequence"/>
</dbReference>
<gene>
    <name evidence="7" type="ORF">KTH90_12055</name>
</gene>
<dbReference type="InterPro" id="IPR001851">
    <property type="entry name" value="ABC_transp_permease"/>
</dbReference>
<evidence type="ECO:0000256" key="5">
    <source>
        <dbReference type="ARBA" id="ARBA00023136"/>
    </source>
</evidence>
<feature type="transmembrane region" description="Helical" evidence="6">
    <location>
        <begin position="92"/>
        <end position="112"/>
    </location>
</feature>
<feature type="transmembrane region" description="Helical" evidence="6">
    <location>
        <begin position="159"/>
        <end position="180"/>
    </location>
</feature>
<dbReference type="EMBL" id="JAHQCX010000007">
    <property type="protein sequence ID" value="MBU9726748.1"/>
    <property type="molecule type" value="Genomic_DNA"/>
</dbReference>
<evidence type="ECO:0000313" key="8">
    <source>
        <dbReference type="Proteomes" id="UP001314681"/>
    </source>
</evidence>
<sequence length="316" mass="32731">MMSKNISKSTLTQLITLSILIVLVVVLSILAPEFLTYNNMMNVLRQVTFVIITGSAATMLMITGHMDLSVGSLLALSGVVFAVCAMNDIPLFLSGILGIGVGFAFGVLNGILVTKLKVTHVIATLGSMYVARGLSYIVTDGKSINAGLPRGFDSIGRKMIGTIPIAVIIAVLVLLIFFFLESKTVFGKYAFAIGGNKNAATLSGIKSNRLVLSIYTLVGTMAGLSGVIMASRLGAGDPNVGNGFEFDCIVAIVLGGTSVAGGSGSVIGMAIGALIVGFLSNGLNLLGVGTFYQTVFKGVILVGAVLLDSLIKKKLK</sequence>
<keyword evidence="3 6" id="KW-0812">Transmembrane</keyword>
<keyword evidence="8" id="KW-1185">Reference proteome</keyword>
<organism evidence="7 8">
    <name type="scientific">Diplocloster modestus</name>
    <dbReference type="NCBI Taxonomy" id="2850322"/>
    <lineage>
        <taxon>Bacteria</taxon>
        <taxon>Bacillati</taxon>
        <taxon>Bacillota</taxon>
        <taxon>Clostridia</taxon>
        <taxon>Lachnospirales</taxon>
        <taxon>Lachnospiraceae</taxon>
        <taxon>Diplocloster</taxon>
    </lineage>
</organism>
<evidence type="ECO:0000256" key="4">
    <source>
        <dbReference type="ARBA" id="ARBA00022989"/>
    </source>
</evidence>
<feature type="transmembrane region" description="Helical" evidence="6">
    <location>
        <begin position="118"/>
        <end position="138"/>
    </location>
</feature>
<proteinExistence type="predicted"/>
<feature type="transmembrane region" description="Helical" evidence="6">
    <location>
        <begin position="246"/>
        <end position="279"/>
    </location>
</feature>
<name>A0ABS6K8D3_9FIRM</name>
<dbReference type="PANTHER" id="PTHR32196">
    <property type="entry name" value="ABC TRANSPORTER PERMEASE PROTEIN YPHD-RELATED-RELATED"/>
    <property type="match status" value="1"/>
</dbReference>